<evidence type="ECO:0000313" key="3">
    <source>
        <dbReference type="Proteomes" id="UP000077315"/>
    </source>
</evidence>
<dbReference type="InParanoid" id="A0A162WLG4"/>
<feature type="compositionally biased region" description="Polar residues" evidence="1">
    <location>
        <begin position="98"/>
        <end position="115"/>
    </location>
</feature>
<dbReference type="GeneID" id="28997759"/>
<feature type="compositionally biased region" description="Basic and acidic residues" evidence="1">
    <location>
        <begin position="217"/>
        <end position="226"/>
    </location>
</feature>
<proteinExistence type="predicted"/>
<protein>
    <submittedName>
        <fullName evidence="2">CCHC-type zinc finger transcription factor</fullName>
    </submittedName>
</protein>
<dbReference type="RefSeq" id="XP_018286875.1">
    <property type="nucleotide sequence ID" value="XM_018436853.1"/>
</dbReference>
<dbReference type="EMBL" id="KV440993">
    <property type="protein sequence ID" value="OAD68835.1"/>
    <property type="molecule type" value="Genomic_DNA"/>
</dbReference>
<dbReference type="VEuPathDB" id="FungiDB:PHYBLDRAFT_172694"/>
<dbReference type="InterPro" id="IPR021109">
    <property type="entry name" value="Peptidase_aspartic_dom_sf"/>
</dbReference>
<feature type="compositionally biased region" description="Basic and acidic residues" evidence="1">
    <location>
        <begin position="200"/>
        <end position="209"/>
    </location>
</feature>
<accession>A0A162WLG4</accession>
<dbReference type="STRING" id="763407.A0A162WLG4"/>
<dbReference type="Proteomes" id="UP000077315">
    <property type="component" value="Unassembled WGS sequence"/>
</dbReference>
<dbReference type="AlphaFoldDB" id="A0A162WLG4"/>
<sequence>MTRKFEFIEEKYDKSTEFEFTTLQLRYSPSQSNSNSSIHGALSELAKEFKALKIHLVDTKPQFQQRVMTCFGCGEEGHKRPDYPKANQQESSEKDSGRQTSQRVSPIPTTGNQVPTPMMVDTAPPVAKKTCRPPRYLPVQLRKKTIWDRLQTLDSGLSMADWLAMDKLAAQDIKDGLRFIFGRKKKVPVNINLVRVEEETSKSDSESFKGTESSYFKSDEGERGSDTESEGYGSDDTVYDNKYDYKKISTSQPLQAPILINGHLILAIFDSGASVSVISKTLADKLQLLPNAFPFQVWMVKPMSPAKSQNDLVQVLWHPIKSIVGEEESVTKGEGLLSYGEEVLSEGSLDDETHEVLEEVRKLLADNHDVFAEVSGLDRVNLLEHEIPTTSIVPIRSRPYRLIWEEDLSLKKELVLLLLYVVPNTIGADSVMTTDVV</sequence>
<organism evidence="2 3">
    <name type="scientific">Phycomyces blakesleeanus (strain ATCC 8743b / DSM 1359 / FGSC 10004 / NBRC 33097 / NRRL 1555)</name>
    <dbReference type="NCBI Taxonomy" id="763407"/>
    <lineage>
        <taxon>Eukaryota</taxon>
        <taxon>Fungi</taxon>
        <taxon>Fungi incertae sedis</taxon>
        <taxon>Mucoromycota</taxon>
        <taxon>Mucoromycotina</taxon>
        <taxon>Mucoromycetes</taxon>
        <taxon>Mucorales</taxon>
        <taxon>Phycomycetaceae</taxon>
        <taxon>Phycomyces</taxon>
    </lineage>
</organism>
<dbReference type="SUPFAM" id="SSF50630">
    <property type="entry name" value="Acid proteases"/>
    <property type="match status" value="1"/>
</dbReference>
<dbReference type="OrthoDB" id="5597136at2759"/>
<feature type="region of interest" description="Disordered" evidence="1">
    <location>
        <begin position="77"/>
        <end position="131"/>
    </location>
</feature>
<evidence type="ECO:0000256" key="1">
    <source>
        <dbReference type="SAM" id="MobiDB-lite"/>
    </source>
</evidence>
<evidence type="ECO:0000313" key="2">
    <source>
        <dbReference type="EMBL" id="OAD68835.1"/>
    </source>
</evidence>
<feature type="region of interest" description="Disordered" evidence="1">
    <location>
        <begin position="200"/>
        <end position="235"/>
    </location>
</feature>
<dbReference type="Gene3D" id="2.40.70.10">
    <property type="entry name" value="Acid Proteases"/>
    <property type="match status" value="1"/>
</dbReference>
<name>A0A162WLG4_PHYB8</name>
<gene>
    <name evidence="2" type="ORF">PHYBLDRAFT_172694</name>
</gene>
<keyword evidence="3" id="KW-1185">Reference proteome</keyword>
<reference evidence="3" key="1">
    <citation type="submission" date="2015-06" db="EMBL/GenBank/DDBJ databases">
        <title>Expansion of signal transduction pathways in fungi by whole-genome duplication.</title>
        <authorList>
            <consortium name="DOE Joint Genome Institute"/>
            <person name="Corrochano L.M."/>
            <person name="Kuo A."/>
            <person name="Marcet-Houben M."/>
            <person name="Polaino S."/>
            <person name="Salamov A."/>
            <person name="Villalobos J.M."/>
            <person name="Alvarez M.I."/>
            <person name="Avalos J."/>
            <person name="Benito E.P."/>
            <person name="Benoit I."/>
            <person name="Burger G."/>
            <person name="Camino L.P."/>
            <person name="Canovas D."/>
            <person name="Cerda-Olmedo E."/>
            <person name="Cheng J.-F."/>
            <person name="Dominguez A."/>
            <person name="Elias M."/>
            <person name="Eslava A.P."/>
            <person name="Glaser F."/>
            <person name="Grimwood J."/>
            <person name="Gutierrez G."/>
            <person name="Heitman J."/>
            <person name="Henrissat B."/>
            <person name="Iturriaga E.A."/>
            <person name="Lang B.F."/>
            <person name="Lavin J.L."/>
            <person name="Lee S."/>
            <person name="Li W."/>
            <person name="Lindquist E."/>
            <person name="Lopez-Garcia S."/>
            <person name="Luque E.M."/>
            <person name="Marcos A.T."/>
            <person name="Martin J."/>
            <person name="McCluskey K."/>
            <person name="Medina H.R."/>
            <person name="Miralles-Duran A."/>
            <person name="Miyazaki A."/>
            <person name="Munoz-Torres E."/>
            <person name="Oguiza J.A."/>
            <person name="Ohm R."/>
            <person name="Olmedo M."/>
            <person name="Orejas M."/>
            <person name="Ortiz-Castellanos L."/>
            <person name="Pisabarro A.G."/>
            <person name="Rodriguez-Romero J."/>
            <person name="Ruiz-Herrera J."/>
            <person name="Ruiz-Vazquez R."/>
            <person name="Sanz C."/>
            <person name="Schackwitz W."/>
            <person name="Schmutz J."/>
            <person name="Shahriari M."/>
            <person name="Shelest E."/>
            <person name="Silva-Franco F."/>
            <person name="Soanes D."/>
            <person name="Syed K."/>
            <person name="Tagua V.G."/>
            <person name="Talbot N.J."/>
            <person name="Thon M."/>
            <person name="De vries R.P."/>
            <person name="Wiebenga A."/>
            <person name="Yadav J.S."/>
            <person name="Braun E.L."/>
            <person name="Baker S."/>
            <person name="Garre V."/>
            <person name="Horwitz B."/>
            <person name="Torres-Martinez S."/>
            <person name="Idnurm A."/>
            <person name="Herrera-Estrella A."/>
            <person name="Gabaldon T."/>
            <person name="Grigoriev I.V."/>
        </authorList>
    </citation>
    <scope>NUCLEOTIDE SEQUENCE [LARGE SCALE GENOMIC DNA]</scope>
    <source>
        <strain evidence="3">NRRL 1555(-)</strain>
    </source>
</reference>